<sequence length="316" mass="34996">MESAGIQTMTTRELAQWQEQARPFIVVNVLPPEEWTRRHIPGSMNACVYEVTFVDRMLKLAPDRNSPIVLYGAGAETFDAPMAAEKLLYRGWTDVHVLAGGLDAWAAEGFPVEGTHAAIPDTPDELFEPPDGGYAVSVEESLVEWTGRSPKGRHVGTVRLSHGKLQVAEGALNGWFELDMRTIDNIDLQGNEELRQLLHAHLASEDFFLTSLFPTAKYVLDSGTMLRDASPGSPNYEFHGRLELRGASHALAFPATVRPFDGDPASGLEPGISVEAHFDLDRTRWGAVYGSGKLFRHLGYHLVYDLVSFQIRLVVR</sequence>
<dbReference type="InterPro" id="IPR007372">
    <property type="entry name" value="Lipid/polyisoprenoid-bd_YceI"/>
</dbReference>
<dbReference type="AlphaFoldDB" id="A0A7M3MH82"/>
<dbReference type="Gene3D" id="2.40.128.110">
    <property type="entry name" value="Lipid/polyisoprenoid-binding, YceI-like"/>
    <property type="match status" value="1"/>
</dbReference>
<evidence type="ECO:0000313" key="3">
    <source>
        <dbReference type="Proteomes" id="UP000448292"/>
    </source>
</evidence>
<dbReference type="RefSeq" id="WP_144302126.1">
    <property type="nucleotide sequence ID" value="NZ_QMIE01000003.1"/>
</dbReference>
<dbReference type="PANTHER" id="PTHR34406">
    <property type="entry name" value="PROTEIN YCEI"/>
    <property type="match status" value="1"/>
</dbReference>
<comment type="caution">
    <text evidence="2">The sequence shown here is derived from an EMBL/GenBank/DDBJ whole genome shotgun (WGS) entry which is preliminary data.</text>
</comment>
<dbReference type="SMART" id="SM00450">
    <property type="entry name" value="RHOD"/>
    <property type="match status" value="1"/>
</dbReference>
<reference evidence="2 3" key="1">
    <citation type="submission" date="2018-06" db="EMBL/GenBank/DDBJ databases">
        <title>Complete genome of Desulfovibrio indonesiensis P37SLT.</title>
        <authorList>
            <person name="Crispim J.S."/>
            <person name="Vidigal P.M.P."/>
            <person name="Silva L.C.F."/>
            <person name="Laguardia C.N."/>
            <person name="Araujo L.C."/>
            <person name="Dias R.S."/>
            <person name="Sousa M.P."/>
            <person name="Paula S.O."/>
            <person name="Silva C."/>
        </authorList>
    </citation>
    <scope>NUCLEOTIDE SEQUENCE [LARGE SCALE GENOMIC DNA]</scope>
    <source>
        <strain evidence="2 3">P37SLT</strain>
    </source>
</reference>
<dbReference type="Pfam" id="PF00581">
    <property type="entry name" value="Rhodanese"/>
    <property type="match status" value="1"/>
</dbReference>
<dbReference type="InterPro" id="IPR036761">
    <property type="entry name" value="TTHA0802/YceI-like_sf"/>
</dbReference>
<dbReference type="Gene3D" id="3.40.250.10">
    <property type="entry name" value="Rhodanese-like domain"/>
    <property type="match status" value="1"/>
</dbReference>
<dbReference type="SUPFAM" id="SSF101874">
    <property type="entry name" value="YceI-like"/>
    <property type="match status" value="1"/>
</dbReference>
<evidence type="ECO:0000259" key="1">
    <source>
        <dbReference type="PROSITE" id="PS50206"/>
    </source>
</evidence>
<keyword evidence="3" id="KW-1185">Reference proteome</keyword>
<dbReference type="Proteomes" id="UP000448292">
    <property type="component" value="Unassembled WGS sequence"/>
</dbReference>
<dbReference type="CDD" id="cd00158">
    <property type="entry name" value="RHOD"/>
    <property type="match status" value="1"/>
</dbReference>
<dbReference type="PROSITE" id="PS50206">
    <property type="entry name" value="RHODANESE_3"/>
    <property type="match status" value="1"/>
</dbReference>
<protein>
    <recommendedName>
        <fullName evidence="1">Rhodanese domain-containing protein</fullName>
    </recommendedName>
</protein>
<proteinExistence type="predicted"/>
<dbReference type="InterPro" id="IPR036873">
    <property type="entry name" value="Rhodanese-like_dom_sf"/>
</dbReference>
<dbReference type="SUPFAM" id="SSF52821">
    <property type="entry name" value="Rhodanese/Cell cycle control phosphatase"/>
    <property type="match status" value="1"/>
</dbReference>
<gene>
    <name evidence="2" type="ORF">DPQ33_05170</name>
</gene>
<dbReference type="InterPro" id="IPR001763">
    <property type="entry name" value="Rhodanese-like_dom"/>
</dbReference>
<feature type="domain" description="Rhodanese" evidence="1">
    <location>
        <begin position="20"/>
        <end position="114"/>
    </location>
</feature>
<dbReference type="Pfam" id="PF04264">
    <property type="entry name" value="YceI"/>
    <property type="match status" value="1"/>
</dbReference>
<evidence type="ECO:0000313" key="2">
    <source>
        <dbReference type="EMBL" id="TVM18851.1"/>
    </source>
</evidence>
<organism evidence="2 3">
    <name type="scientific">Oceanidesulfovibrio indonesiensis</name>
    <dbReference type="NCBI Taxonomy" id="54767"/>
    <lineage>
        <taxon>Bacteria</taxon>
        <taxon>Pseudomonadati</taxon>
        <taxon>Thermodesulfobacteriota</taxon>
        <taxon>Desulfovibrionia</taxon>
        <taxon>Desulfovibrionales</taxon>
        <taxon>Desulfovibrionaceae</taxon>
        <taxon>Oceanidesulfovibrio</taxon>
    </lineage>
</organism>
<accession>A0A7M3MH82</accession>
<dbReference type="EMBL" id="QMIE01000003">
    <property type="protein sequence ID" value="TVM18851.1"/>
    <property type="molecule type" value="Genomic_DNA"/>
</dbReference>
<dbReference type="PANTHER" id="PTHR34406:SF1">
    <property type="entry name" value="PROTEIN YCEI"/>
    <property type="match status" value="1"/>
</dbReference>
<dbReference type="OrthoDB" id="9811006at2"/>
<dbReference type="SMART" id="SM00867">
    <property type="entry name" value="YceI"/>
    <property type="match status" value="1"/>
</dbReference>
<name>A0A7M3MH82_9BACT</name>